<dbReference type="Gene3D" id="3.30.70.270">
    <property type="match status" value="1"/>
</dbReference>
<dbReference type="PANTHER" id="PTHR45138:SF9">
    <property type="entry name" value="DIGUANYLATE CYCLASE DGCM-RELATED"/>
    <property type="match status" value="1"/>
</dbReference>
<proteinExistence type="predicted"/>
<accession>A0A1V6CDW8</accession>
<dbReference type="InterPro" id="IPR043128">
    <property type="entry name" value="Rev_trsase/Diguanyl_cyclase"/>
</dbReference>
<keyword evidence="1" id="KW-0812">Transmembrane</keyword>
<dbReference type="GO" id="GO:0052621">
    <property type="term" value="F:diguanylate cyclase activity"/>
    <property type="evidence" value="ECO:0007669"/>
    <property type="project" value="TreeGrafter"/>
</dbReference>
<dbReference type="InterPro" id="IPR050469">
    <property type="entry name" value="Diguanylate_Cyclase"/>
</dbReference>
<comment type="caution">
    <text evidence="3">The sequence shown here is derived from an EMBL/GenBank/DDBJ whole genome shotgun (WGS) entry which is preliminary data.</text>
</comment>
<dbReference type="InterPro" id="IPR029787">
    <property type="entry name" value="Nucleotide_cyclase"/>
</dbReference>
<dbReference type="InterPro" id="IPR000160">
    <property type="entry name" value="GGDEF_dom"/>
</dbReference>
<dbReference type="Proteomes" id="UP000485562">
    <property type="component" value="Unassembled WGS sequence"/>
</dbReference>
<evidence type="ECO:0000256" key="1">
    <source>
        <dbReference type="SAM" id="Phobius"/>
    </source>
</evidence>
<feature type="domain" description="GGDEF" evidence="2">
    <location>
        <begin position="268"/>
        <end position="402"/>
    </location>
</feature>
<gene>
    <name evidence="3" type="primary">pleD</name>
    <name evidence="3" type="ORF">BWX89_00179</name>
</gene>
<evidence type="ECO:0000259" key="2">
    <source>
        <dbReference type="PROSITE" id="PS50887"/>
    </source>
</evidence>
<dbReference type="Pfam" id="PF00990">
    <property type="entry name" value="GGDEF"/>
    <property type="match status" value="1"/>
</dbReference>
<protein>
    <submittedName>
        <fullName evidence="3">Response regulator PleD</fullName>
    </submittedName>
</protein>
<keyword evidence="1" id="KW-0472">Membrane</keyword>
<dbReference type="EMBL" id="MWDQ01000024">
    <property type="protein sequence ID" value="OQB75056.1"/>
    <property type="molecule type" value="Genomic_DNA"/>
</dbReference>
<reference evidence="3" key="1">
    <citation type="submission" date="2017-02" db="EMBL/GenBank/DDBJ databases">
        <title>Delving into the versatile metabolic prowess of the omnipresent phylum Bacteroidetes.</title>
        <authorList>
            <person name="Nobu M.K."/>
            <person name="Mei R."/>
            <person name="Narihiro T."/>
            <person name="Kuroda K."/>
            <person name="Liu W.-T."/>
        </authorList>
    </citation>
    <scope>NUCLEOTIDE SEQUENCE</scope>
    <source>
        <strain evidence="3">ADurb.Bin131</strain>
    </source>
</reference>
<dbReference type="PROSITE" id="PS50887">
    <property type="entry name" value="GGDEF"/>
    <property type="match status" value="1"/>
</dbReference>
<dbReference type="FunFam" id="3.30.70.270:FF:000001">
    <property type="entry name" value="Diguanylate cyclase domain protein"/>
    <property type="match status" value="1"/>
</dbReference>
<organism evidence="3">
    <name type="scientific">candidate division TA06 bacterium ADurb.Bin131</name>
    <dbReference type="NCBI Taxonomy" id="1852827"/>
    <lineage>
        <taxon>Bacteria</taxon>
        <taxon>Bacteria division TA06</taxon>
    </lineage>
</organism>
<dbReference type="AlphaFoldDB" id="A0A1V6CDW8"/>
<dbReference type="SUPFAM" id="SSF55073">
    <property type="entry name" value="Nucleotide cyclase"/>
    <property type="match status" value="1"/>
</dbReference>
<feature type="transmembrane region" description="Helical" evidence="1">
    <location>
        <begin position="12"/>
        <end position="30"/>
    </location>
</feature>
<evidence type="ECO:0000313" key="3">
    <source>
        <dbReference type="EMBL" id="OQB75056.1"/>
    </source>
</evidence>
<dbReference type="PANTHER" id="PTHR45138">
    <property type="entry name" value="REGULATORY COMPONENTS OF SENSORY TRANSDUCTION SYSTEM"/>
    <property type="match status" value="1"/>
</dbReference>
<sequence length="403" mass="46541">MEKEKKLLQICKYSSIILVGSLILFYTGYLQPLTSLRSLIHSAWLLIFLCGVLLYFVFTIVEHYYEELVEYNEYLKTFHEFQMEASPTMKIENLSIKILDVLIKIFNGNKAVLIINDPEIKRFSKNGEFVISSGKNTVPQIKRRGTHYFKTFYSSLIDNETKVCVDDIIKRYSLDDYSTVAVVPFANENHIVATSVVGLQNPQREFFEYIKEPVEIFSKQVSSIFESALLHQEIALASITDSLTGLYNKRYFQQRIREEFSKAKRNHFPIAVVISDLDNFKYYVDRYGHPLTDNLLFQLASLIKNLLRESDIICRFGGDEFVYLLPFSDSLDAYGVAERIKTRVVSHEFLLDENNSAFITISFGVASFPEHGDTWEEIIKNADNALFQSKEKGKNRITIYEAA</sequence>
<dbReference type="SMART" id="SM00267">
    <property type="entry name" value="GGDEF"/>
    <property type="match status" value="1"/>
</dbReference>
<dbReference type="NCBIfam" id="TIGR00254">
    <property type="entry name" value="GGDEF"/>
    <property type="match status" value="1"/>
</dbReference>
<name>A0A1V6CDW8_UNCT6</name>
<dbReference type="CDD" id="cd01949">
    <property type="entry name" value="GGDEF"/>
    <property type="match status" value="1"/>
</dbReference>
<keyword evidence="1" id="KW-1133">Transmembrane helix</keyword>
<feature type="transmembrane region" description="Helical" evidence="1">
    <location>
        <begin position="42"/>
        <end position="61"/>
    </location>
</feature>